<evidence type="ECO:0000313" key="2">
    <source>
        <dbReference type="Proteomes" id="UP001212821"/>
    </source>
</evidence>
<protein>
    <submittedName>
        <fullName evidence="1">Uncharacterized protein</fullName>
    </submittedName>
</protein>
<dbReference type="EMBL" id="CP115450">
    <property type="protein sequence ID" value="WBP85030.1"/>
    <property type="molecule type" value="Genomic_DNA"/>
</dbReference>
<evidence type="ECO:0000313" key="1">
    <source>
        <dbReference type="EMBL" id="WBP85030.1"/>
    </source>
</evidence>
<proteinExistence type="predicted"/>
<keyword evidence="2" id="KW-1185">Reference proteome</keyword>
<gene>
    <name evidence="1" type="ORF">O1G21_03615</name>
</gene>
<organism evidence="1 2">
    <name type="scientific">Kitasatospora cathayae</name>
    <dbReference type="NCBI Taxonomy" id="3004092"/>
    <lineage>
        <taxon>Bacteria</taxon>
        <taxon>Bacillati</taxon>
        <taxon>Actinomycetota</taxon>
        <taxon>Actinomycetes</taxon>
        <taxon>Kitasatosporales</taxon>
        <taxon>Streptomycetaceae</taxon>
        <taxon>Kitasatospora</taxon>
    </lineage>
</organism>
<dbReference type="RefSeq" id="WP_270140675.1">
    <property type="nucleotide sequence ID" value="NZ_CP115450.1"/>
</dbReference>
<accession>A0ABY7PX67</accession>
<name>A0ABY7PX67_9ACTN</name>
<reference evidence="2" key="1">
    <citation type="submission" date="2022-12" db="EMBL/GenBank/DDBJ databases">
        <authorList>
            <person name="Mo P."/>
        </authorList>
    </citation>
    <scope>NUCLEOTIDE SEQUENCE [LARGE SCALE GENOMIC DNA]</scope>
    <source>
        <strain evidence="2">HUAS 3-15</strain>
    </source>
</reference>
<sequence length="52" mass="5771">MSNPNATAPSGSCTVLDRQRWQPGQCFQDDTARIRIRVNASGAATDTVWTYR</sequence>
<dbReference type="Proteomes" id="UP001212821">
    <property type="component" value="Chromosome"/>
</dbReference>